<comment type="function">
    <text evidence="2">Tetrapolymerization of the monopyrrole PBG into the hydroxymethylbilane pre-uroporphyrinogen in several discrete steps.</text>
</comment>
<accession>A0ABP8PWH6</accession>
<dbReference type="EMBL" id="BAABHF010000019">
    <property type="protein sequence ID" value="GAA4493695.1"/>
    <property type="molecule type" value="Genomic_DNA"/>
</dbReference>
<sequence length="331" mass="35905">MTDTTTTVTDRSFEEALPKRRLRMGSRTSHLARAYAGRVADALRLVAPNVDVEIVGIETSGDAWKGDLARLGGKGAFMKEIDKALALGEIDMAMHAMKDVPGDVPLPRGLVFAAYLERDDVRDCVVWRAGSRYESLDDLPPGTVIGTSAVRRKAQILRRRPDLQVVPFRGNVIPRLARLDENDDGIEAIVLAHSGLMRADAGDRIGETFPMDMMCPAVGAGVIGVQCRESDEGVRGLLRLIDHDETRRHITAERAMLHGLQGHCNSPIAGHCSTTPDGRLSLTGMVFSHDGGEFVHAHGQDERDRAHELGAHVAATLAREGARDIIAGIPH</sequence>
<keyword evidence="6" id="KW-0627">Porphyrin biosynthesis</keyword>
<evidence type="ECO:0000256" key="8">
    <source>
        <dbReference type="NCBIfam" id="TIGR00212"/>
    </source>
</evidence>
<dbReference type="Proteomes" id="UP001500503">
    <property type="component" value="Unassembled WGS sequence"/>
</dbReference>
<gene>
    <name evidence="11" type="primary">hemC_1</name>
    <name evidence="11" type="ORF">GCM10023191_031530</name>
</gene>
<evidence type="ECO:0000256" key="7">
    <source>
        <dbReference type="ARBA" id="ARBA00048169"/>
    </source>
</evidence>
<evidence type="ECO:0000259" key="10">
    <source>
        <dbReference type="Pfam" id="PF03900"/>
    </source>
</evidence>
<proteinExistence type="inferred from homology"/>
<evidence type="ECO:0000259" key="9">
    <source>
        <dbReference type="Pfam" id="PF01379"/>
    </source>
</evidence>
<dbReference type="EC" id="2.5.1.61" evidence="4 8"/>
<organism evidence="11 12">
    <name type="scientific">Actinoallomurus oryzae</name>
    <dbReference type="NCBI Taxonomy" id="502180"/>
    <lineage>
        <taxon>Bacteria</taxon>
        <taxon>Bacillati</taxon>
        <taxon>Actinomycetota</taxon>
        <taxon>Actinomycetes</taxon>
        <taxon>Streptosporangiales</taxon>
        <taxon>Thermomonosporaceae</taxon>
        <taxon>Actinoallomurus</taxon>
    </lineage>
</organism>
<name>A0ABP8PWH6_9ACTN</name>
<dbReference type="PRINTS" id="PR00151">
    <property type="entry name" value="PORPHBDMNASE"/>
</dbReference>
<comment type="caution">
    <text evidence="11">The sequence shown here is derived from an EMBL/GenBank/DDBJ whole genome shotgun (WGS) entry which is preliminary data.</text>
</comment>
<comment type="cofactor">
    <cofactor evidence="1">
        <name>dipyrromethane</name>
        <dbReference type="ChEBI" id="CHEBI:60342"/>
    </cofactor>
</comment>
<dbReference type="InterPro" id="IPR022418">
    <property type="entry name" value="Porphobilinogen_deaminase_C"/>
</dbReference>
<evidence type="ECO:0000313" key="12">
    <source>
        <dbReference type="Proteomes" id="UP001500503"/>
    </source>
</evidence>
<dbReference type="InterPro" id="IPR036803">
    <property type="entry name" value="Porphobilinogen_deaminase_C_sf"/>
</dbReference>
<feature type="domain" description="Porphobilinogen deaminase N-terminal" evidence="9">
    <location>
        <begin position="22"/>
        <end position="234"/>
    </location>
</feature>
<evidence type="ECO:0000256" key="5">
    <source>
        <dbReference type="ARBA" id="ARBA00022679"/>
    </source>
</evidence>
<evidence type="ECO:0000256" key="6">
    <source>
        <dbReference type="ARBA" id="ARBA00023244"/>
    </source>
</evidence>
<dbReference type="SUPFAM" id="SSF53850">
    <property type="entry name" value="Periplasmic binding protein-like II"/>
    <property type="match status" value="1"/>
</dbReference>
<protein>
    <recommendedName>
        <fullName evidence="4 8">Hydroxymethylbilane synthase</fullName>
        <ecNumber evidence="4 8">2.5.1.61</ecNumber>
    </recommendedName>
</protein>
<dbReference type="Gene3D" id="3.30.160.40">
    <property type="entry name" value="Porphobilinogen deaminase, C-terminal domain"/>
    <property type="match status" value="1"/>
</dbReference>
<comment type="similarity">
    <text evidence="3">Belongs to the HMBS family.</text>
</comment>
<reference evidence="12" key="1">
    <citation type="journal article" date="2019" name="Int. J. Syst. Evol. Microbiol.">
        <title>The Global Catalogue of Microorganisms (GCM) 10K type strain sequencing project: providing services to taxonomists for standard genome sequencing and annotation.</title>
        <authorList>
            <consortium name="The Broad Institute Genomics Platform"/>
            <consortium name="The Broad Institute Genome Sequencing Center for Infectious Disease"/>
            <person name="Wu L."/>
            <person name="Ma J."/>
        </authorList>
    </citation>
    <scope>NUCLEOTIDE SEQUENCE [LARGE SCALE GENOMIC DNA]</scope>
    <source>
        <strain evidence="12">JCM 17933</strain>
    </source>
</reference>
<evidence type="ECO:0000256" key="1">
    <source>
        <dbReference type="ARBA" id="ARBA00001916"/>
    </source>
</evidence>
<dbReference type="Pfam" id="PF01379">
    <property type="entry name" value="Porphobil_deam"/>
    <property type="match status" value="1"/>
</dbReference>
<feature type="domain" description="Porphobilinogen deaminase C-terminal" evidence="10">
    <location>
        <begin position="250"/>
        <end position="317"/>
    </location>
</feature>
<comment type="catalytic activity">
    <reaction evidence="7">
        <text>4 porphobilinogen + H2O = hydroxymethylbilane + 4 NH4(+)</text>
        <dbReference type="Rhea" id="RHEA:13185"/>
        <dbReference type="ChEBI" id="CHEBI:15377"/>
        <dbReference type="ChEBI" id="CHEBI:28938"/>
        <dbReference type="ChEBI" id="CHEBI:57845"/>
        <dbReference type="ChEBI" id="CHEBI:58126"/>
        <dbReference type="EC" id="2.5.1.61"/>
    </reaction>
</comment>
<dbReference type="InterPro" id="IPR000860">
    <property type="entry name" value="HemC"/>
</dbReference>
<evidence type="ECO:0000256" key="4">
    <source>
        <dbReference type="ARBA" id="ARBA00012655"/>
    </source>
</evidence>
<dbReference type="PROSITE" id="PS00533">
    <property type="entry name" value="PORPHOBILINOGEN_DEAM"/>
    <property type="match status" value="1"/>
</dbReference>
<keyword evidence="12" id="KW-1185">Reference proteome</keyword>
<evidence type="ECO:0000256" key="3">
    <source>
        <dbReference type="ARBA" id="ARBA00005638"/>
    </source>
</evidence>
<dbReference type="SUPFAM" id="SSF54782">
    <property type="entry name" value="Porphobilinogen deaminase (hydroxymethylbilane synthase), C-terminal domain"/>
    <property type="match status" value="1"/>
</dbReference>
<evidence type="ECO:0000313" key="11">
    <source>
        <dbReference type="EMBL" id="GAA4493695.1"/>
    </source>
</evidence>
<dbReference type="PANTHER" id="PTHR11557">
    <property type="entry name" value="PORPHOBILINOGEN DEAMINASE"/>
    <property type="match status" value="1"/>
</dbReference>
<dbReference type="PIRSF" id="PIRSF001438">
    <property type="entry name" value="4pyrrol_synth_OHMeBilane_synth"/>
    <property type="match status" value="1"/>
</dbReference>
<evidence type="ECO:0000256" key="2">
    <source>
        <dbReference type="ARBA" id="ARBA00002869"/>
    </source>
</evidence>
<dbReference type="RefSeq" id="WP_345463840.1">
    <property type="nucleotide sequence ID" value="NZ_BAABHF010000019.1"/>
</dbReference>
<dbReference type="InterPro" id="IPR022417">
    <property type="entry name" value="Porphobilin_deaminase_N"/>
</dbReference>
<dbReference type="Pfam" id="PF03900">
    <property type="entry name" value="Porphobil_deamC"/>
    <property type="match status" value="1"/>
</dbReference>
<dbReference type="InterPro" id="IPR022419">
    <property type="entry name" value="Porphobilin_deaminase_cofac_BS"/>
</dbReference>
<keyword evidence="5" id="KW-0808">Transferase</keyword>
<dbReference type="NCBIfam" id="TIGR00212">
    <property type="entry name" value="hemC"/>
    <property type="match status" value="1"/>
</dbReference>
<dbReference type="Gene3D" id="3.40.190.10">
    <property type="entry name" value="Periplasmic binding protein-like II"/>
    <property type="match status" value="2"/>
</dbReference>
<dbReference type="PANTHER" id="PTHR11557:SF0">
    <property type="entry name" value="PORPHOBILINOGEN DEAMINASE"/>
    <property type="match status" value="1"/>
</dbReference>